<gene>
    <name evidence="2" type="ORF">P4T90_20175</name>
</gene>
<evidence type="ECO:0000256" key="1">
    <source>
        <dbReference type="SAM" id="SignalP"/>
    </source>
</evidence>
<evidence type="ECO:0000313" key="3">
    <source>
        <dbReference type="Proteomes" id="UP001341444"/>
    </source>
</evidence>
<proteinExistence type="predicted"/>
<dbReference type="Pfam" id="PF14005">
    <property type="entry name" value="YpjP"/>
    <property type="match status" value="1"/>
</dbReference>
<keyword evidence="3" id="KW-1185">Reference proteome</keyword>
<name>A0ABU6MN11_9BACI</name>
<organism evidence="2 3">
    <name type="scientific">Heyndrickxia acidicola</name>
    <dbReference type="NCBI Taxonomy" id="209389"/>
    <lineage>
        <taxon>Bacteria</taxon>
        <taxon>Bacillati</taxon>
        <taxon>Bacillota</taxon>
        <taxon>Bacilli</taxon>
        <taxon>Bacillales</taxon>
        <taxon>Bacillaceae</taxon>
        <taxon>Heyndrickxia</taxon>
    </lineage>
</organism>
<evidence type="ECO:0000313" key="2">
    <source>
        <dbReference type="EMBL" id="MED1205371.1"/>
    </source>
</evidence>
<accession>A0ABU6MN11</accession>
<reference evidence="2 3" key="1">
    <citation type="submission" date="2023-03" db="EMBL/GenBank/DDBJ databases">
        <title>Bacillus Genome Sequencing.</title>
        <authorList>
            <person name="Dunlap C."/>
        </authorList>
    </citation>
    <scope>NUCLEOTIDE SEQUENCE [LARGE SCALE GENOMIC DNA]</scope>
    <source>
        <strain evidence="2 3">B-23453</strain>
    </source>
</reference>
<feature type="signal peptide" evidence="1">
    <location>
        <begin position="1"/>
        <end position="26"/>
    </location>
</feature>
<comment type="caution">
    <text evidence="2">The sequence shown here is derived from an EMBL/GenBank/DDBJ whole genome shotgun (WGS) entry which is preliminary data.</text>
</comment>
<dbReference type="InterPro" id="IPR025616">
    <property type="entry name" value="YpjP"/>
</dbReference>
<feature type="chain" id="PRO_5045647981" evidence="1">
    <location>
        <begin position="27"/>
        <end position="196"/>
    </location>
</feature>
<dbReference type="EMBL" id="JARMAB010000032">
    <property type="protein sequence ID" value="MED1205371.1"/>
    <property type="molecule type" value="Genomic_DNA"/>
</dbReference>
<keyword evidence="1" id="KW-0732">Signal</keyword>
<dbReference type="RefSeq" id="WP_066262977.1">
    <property type="nucleotide sequence ID" value="NZ_JARMAB010000032.1"/>
</dbReference>
<sequence length="196" mass="23167">MKKWAKKSLVVLVSILSFGIVTPSHAIWNQKHEQADQQNYNRYFNNDQYSAIQTAKENTLDHRELLDKMMTAAEKQSYDKFGPKIKPVIEDEFREMILPNIQKAINQTIKQYPTEKLASLEITEHPSGGNGEKIFHIYDRENGNDVIRFHVRRDHPPLDGYYFNFHYHTKFDQYQAHNHLGSIYWDKNTPPKWMSV</sequence>
<protein>
    <submittedName>
        <fullName evidence="2">YpjP family protein</fullName>
    </submittedName>
</protein>
<dbReference type="Proteomes" id="UP001341444">
    <property type="component" value="Unassembled WGS sequence"/>
</dbReference>